<dbReference type="GO" id="GO:0043565">
    <property type="term" value="F:sequence-specific DNA binding"/>
    <property type="evidence" value="ECO:0007669"/>
    <property type="project" value="InterPro"/>
</dbReference>
<dbReference type="AlphaFoldDB" id="A0A418XDN1"/>
<dbReference type="InterPro" id="IPR029062">
    <property type="entry name" value="Class_I_gatase-like"/>
</dbReference>
<keyword evidence="2" id="KW-0804">Transcription</keyword>
<evidence type="ECO:0000313" key="4">
    <source>
        <dbReference type="EMBL" id="RJG10626.1"/>
    </source>
</evidence>
<dbReference type="GO" id="GO:0003700">
    <property type="term" value="F:DNA-binding transcription factor activity"/>
    <property type="evidence" value="ECO:0007669"/>
    <property type="project" value="InterPro"/>
</dbReference>
<accession>A0A418XDN1</accession>
<dbReference type="Gene3D" id="1.10.10.60">
    <property type="entry name" value="Homeodomain-like"/>
    <property type="match status" value="1"/>
</dbReference>
<dbReference type="EMBL" id="QYUR01000006">
    <property type="protein sequence ID" value="RJG10626.1"/>
    <property type="molecule type" value="Genomic_DNA"/>
</dbReference>
<dbReference type="OrthoDB" id="9803764at2"/>
<dbReference type="InterPro" id="IPR002818">
    <property type="entry name" value="DJ-1/PfpI"/>
</dbReference>
<dbReference type="Gene3D" id="3.40.50.880">
    <property type="match status" value="1"/>
</dbReference>
<keyword evidence="1" id="KW-0805">Transcription regulation</keyword>
<dbReference type="InterPro" id="IPR009057">
    <property type="entry name" value="Homeodomain-like_sf"/>
</dbReference>
<dbReference type="Pfam" id="PF12833">
    <property type="entry name" value="HTH_18"/>
    <property type="match status" value="1"/>
</dbReference>
<gene>
    <name evidence="4" type="ORF">D3879_18280</name>
</gene>
<evidence type="ECO:0000313" key="5">
    <source>
        <dbReference type="Proteomes" id="UP000284021"/>
    </source>
</evidence>
<proteinExistence type="predicted"/>
<organism evidence="4 5">
    <name type="scientific">Pseudomonas cavernicola</name>
    <dbReference type="NCBI Taxonomy" id="2320866"/>
    <lineage>
        <taxon>Bacteria</taxon>
        <taxon>Pseudomonadati</taxon>
        <taxon>Pseudomonadota</taxon>
        <taxon>Gammaproteobacteria</taxon>
        <taxon>Pseudomonadales</taxon>
        <taxon>Pseudomonadaceae</taxon>
        <taxon>Pseudomonas</taxon>
    </lineage>
</organism>
<feature type="domain" description="HTH araC/xylS-type" evidence="3">
    <location>
        <begin position="205"/>
        <end position="303"/>
    </location>
</feature>
<dbReference type="InterPro" id="IPR052158">
    <property type="entry name" value="INH-QAR"/>
</dbReference>
<reference evidence="4 5" key="1">
    <citation type="submission" date="2018-09" db="EMBL/GenBank/DDBJ databases">
        <authorList>
            <person name="Zhu H."/>
        </authorList>
    </citation>
    <scope>NUCLEOTIDE SEQUENCE [LARGE SCALE GENOMIC DNA]</scope>
    <source>
        <strain evidence="4 5">K1S02-6</strain>
    </source>
</reference>
<keyword evidence="5" id="KW-1185">Reference proteome</keyword>
<evidence type="ECO:0000259" key="3">
    <source>
        <dbReference type="PROSITE" id="PS01124"/>
    </source>
</evidence>
<dbReference type="SMART" id="SM00342">
    <property type="entry name" value="HTH_ARAC"/>
    <property type="match status" value="1"/>
</dbReference>
<evidence type="ECO:0000256" key="2">
    <source>
        <dbReference type="ARBA" id="ARBA00023163"/>
    </source>
</evidence>
<protein>
    <submittedName>
        <fullName evidence="4">Helix-turn-helix domain-containing protein</fullName>
    </submittedName>
</protein>
<sequence>MPAGLFTFADLLLSANRRVGERHFEVCWVGLDSEPVDCVHGMRLQPDTALAEADCTALLIPGLWADSEAKMARVLESNRSLIRALTQLDKKTQLWSYCTGVCLLAQSGRLNGEAATATWWLADSVQARFPQVNWQLQRTQVFNRQTATASGASGYLPIAKAVIEGLLGVAVYRDIAKLMVLPRPEPAAPVFSAISLMEQTDPLLRRLHLLVEKRPAQQLNVQQLADELAVTARTLARRIKALTGNSVADQIRLIKLNQAGERLILTSDSVSLISDSLGFSDESSFRRSFKRVTGQTAVAYRQQFKL</sequence>
<dbReference type="SUPFAM" id="SSF52317">
    <property type="entry name" value="Class I glutamine amidotransferase-like"/>
    <property type="match status" value="1"/>
</dbReference>
<name>A0A418XDN1_9PSED</name>
<dbReference type="PANTHER" id="PTHR43130:SF3">
    <property type="entry name" value="HTH-TYPE TRANSCRIPTIONAL REGULATOR RV1931C"/>
    <property type="match status" value="1"/>
</dbReference>
<dbReference type="Pfam" id="PF01965">
    <property type="entry name" value="DJ-1_PfpI"/>
    <property type="match status" value="1"/>
</dbReference>
<evidence type="ECO:0000256" key="1">
    <source>
        <dbReference type="ARBA" id="ARBA00023015"/>
    </source>
</evidence>
<dbReference type="Proteomes" id="UP000284021">
    <property type="component" value="Unassembled WGS sequence"/>
</dbReference>
<dbReference type="InterPro" id="IPR018060">
    <property type="entry name" value="HTH_AraC"/>
</dbReference>
<comment type="caution">
    <text evidence="4">The sequence shown here is derived from an EMBL/GenBank/DDBJ whole genome shotgun (WGS) entry which is preliminary data.</text>
</comment>
<dbReference type="PROSITE" id="PS01124">
    <property type="entry name" value="HTH_ARAC_FAMILY_2"/>
    <property type="match status" value="1"/>
</dbReference>
<dbReference type="SUPFAM" id="SSF46689">
    <property type="entry name" value="Homeodomain-like"/>
    <property type="match status" value="1"/>
</dbReference>
<dbReference type="PANTHER" id="PTHR43130">
    <property type="entry name" value="ARAC-FAMILY TRANSCRIPTIONAL REGULATOR"/>
    <property type="match status" value="1"/>
</dbReference>